<dbReference type="HOGENOM" id="CLU_245609_0_0_1"/>
<dbReference type="GO" id="GO:0005216">
    <property type="term" value="F:monoatomic ion channel activity"/>
    <property type="evidence" value="ECO:0007669"/>
    <property type="project" value="InterPro"/>
</dbReference>
<evidence type="ECO:0000313" key="10">
    <source>
        <dbReference type="Proteomes" id="UP000000759"/>
    </source>
</evidence>
<dbReference type="InterPro" id="IPR024862">
    <property type="entry name" value="TRPV"/>
</dbReference>
<evidence type="ECO:0000256" key="6">
    <source>
        <dbReference type="SAM" id="MobiDB-lite"/>
    </source>
</evidence>
<dbReference type="GeneID" id="7195545"/>
<keyword evidence="5 7" id="KW-0472">Membrane</keyword>
<feature type="transmembrane region" description="Helical" evidence="7">
    <location>
        <begin position="935"/>
        <end position="959"/>
    </location>
</feature>
<evidence type="ECO:0000256" key="1">
    <source>
        <dbReference type="ARBA" id="ARBA00004141"/>
    </source>
</evidence>
<feature type="transmembrane region" description="Helical" evidence="7">
    <location>
        <begin position="860"/>
        <end position="880"/>
    </location>
</feature>
<reference evidence="9 10" key="1">
    <citation type="journal article" date="2008" name="Nature">
        <title>The Phaeodactylum genome reveals the evolutionary history of diatom genomes.</title>
        <authorList>
            <person name="Bowler C."/>
            <person name="Allen A.E."/>
            <person name="Badger J.H."/>
            <person name="Grimwood J."/>
            <person name="Jabbari K."/>
            <person name="Kuo A."/>
            <person name="Maheswari U."/>
            <person name="Martens C."/>
            <person name="Maumus F."/>
            <person name="Otillar R.P."/>
            <person name="Rayko E."/>
            <person name="Salamov A."/>
            <person name="Vandepoele K."/>
            <person name="Beszteri B."/>
            <person name="Gruber A."/>
            <person name="Heijde M."/>
            <person name="Katinka M."/>
            <person name="Mock T."/>
            <person name="Valentin K."/>
            <person name="Verret F."/>
            <person name="Berges J.A."/>
            <person name="Brownlee C."/>
            <person name="Cadoret J.P."/>
            <person name="Chiovitti A."/>
            <person name="Choi C.J."/>
            <person name="Coesel S."/>
            <person name="De Martino A."/>
            <person name="Detter J.C."/>
            <person name="Durkin C."/>
            <person name="Falciatore A."/>
            <person name="Fournet J."/>
            <person name="Haruta M."/>
            <person name="Huysman M.J."/>
            <person name="Jenkins B.D."/>
            <person name="Jiroutova K."/>
            <person name="Jorgensen R.E."/>
            <person name="Joubert Y."/>
            <person name="Kaplan A."/>
            <person name="Kroger N."/>
            <person name="Kroth P.G."/>
            <person name="La Roche J."/>
            <person name="Lindquist E."/>
            <person name="Lommer M."/>
            <person name="Martin-Jezequel V."/>
            <person name="Lopez P.J."/>
            <person name="Lucas S."/>
            <person name="Mangogna M."/>
            <person name="McGinnis K."/>
            <person name="Medlin L.K."/>
            <person name="Montsant A."/>
            <person name="Oudot-Le Secq M.P."/>
            <person name="Napoli C."/>
            <person name="Obornik M."/>
            <person name="Parker M.S."/>
            <person name="Petit J.L."/>
            <person name="Porcel B.M."/>
            <person name="Poulsen N."/>
            <person name="Robison M."/>
            <person name="Rychlewski L."/>
            <person name="Rynearson T.A."/>
            <person name="Schmutz J."/>
            <person name="Shapiro H."/>
            <person name="Siaut M."/>
            <person name="Stanley M."/>
            <person name="Sussman M.R."/>
            <person name="Taylor A.R."/>
            <person name="Vardi A."/>
            <person name="von Dassow P."/>
            <person name="Vyverman W."/>
            <person name="Willis A."/>
            <person name="Wyrwicz L.S."/>
            <person name="Rokhsar D.S."/>
            <person name="Weissenbach J."/>
            <person name="Armbrust E.V."/>
            <person name="Green B.R."/>
            <person name="Van de Peer Y."/>
            <person name="Grigoriev I.V."/>
        </authorList>
    </citation>
    <scope>NUCLEOTIDE SEQUENCE [LARGE SCALE GENOMIC DNA]</scope>
    <source>
        <strain evidence="9 10">CCAP 1055/1</strain>
    </source>
</reference>
<dbReference type="PaxDb" id="2850-Phatr49250"/>
<dbReference type="InParanoid" id="B7G9Z8"/>
<evidence type="ECO:0000256" key="2">
    <source>
        <dbReference type="ARBA" id="ARBA00022692"/>
    </source>
</evidence>
<keyword evidence="3" id="KW-0677">Repeat</keyword>
<dbReference type="OrthoDB" id="49260at2759"/>
<evidence type="ECO:0000259" key="8">
    <source>
        <dbReference type="Pfam" id="PF00520"/>
    </source>
</evidence>
<dbReference type="RefSeq" id="XP_002183980.1">
    <property type="nucleotide sequence ID" value="XM_002183944.1"/>
</dbReference>
<feature type="compositionally biased region" description="Polar residues" evidence="6">
    <location>
        <begin position="138"/>
        <end position="160"/>
    </location>
</feature>
<evidence type="ECO:0000256" key="7">
    <source>
        <dbReference type="SAM" id="Phobius"/>
    </source>
</evidence>
<reference evidence="10" key="2">
    <citation type="submission" date="2008-08" db="EMBL/GenBank/DDBJ databases">
        <authorList>
            <consortium name="Diatom Consortium"/>
            <person name="Grigoriev I."/>
            <person name="Grimwood J."/>
            <person name="Kuo A."/>
            <person name="Otillar R.P."/>
            <person name="Salamov A."/>
            <person name="Detter J.C."/>
            <person name="Lindquist E."/>
            <person name="Shapiro H."/>
            <person name="Lucas S."/>
            <person name="Glavina del Rio T."/>
            <person name="Pitluck S."/>
            <person name="Rokhsar D."/>
            <person name="Bowler C."/>
        </authorList>
    </citation>
    <scope>GENOME REANNOTATION</scope>
    <source>
        <strain evidence="10">CCAP 1055/1</strain>
    </source>
</reference>
<dbReference type="EMBL" id="CM000623">
    <property type="protein sequence ID" value="EEC44649.1"/>
    <property type="molecule type" value="Genomic_DNA"/>
</dbReference>
<feature type="domain" description="Ion transport" evidence="8">
    <location>
        <begin position="764"/>
        <end position="967"/>
    </location>
</feature>
<feature type="transmembrane region" description="Helical" evidence="7">
    <location>
        <begin position="821"/>
        <end position="840"/>
    </location>
</feature>
<evidence type="ECO:0000256" key="5">
    <source>
        <dbReference type="ARBA" id="ARBA00023136"/>
    </source>
</evidence>
<gene>
    <name evidence="9" type="ORF">PHATRDRAFT_49250</name>
</gene>
<dbReference type="eggNOG" id="ENOG502T4CI">
    <property type="taxonomic scope" value="Eukaryota"/>
</dbReference>
<evidence type="ECO:0000256" key="4">
    <source>
        <dbReference type="ARBA" id="ARBA00022989"/>
    </source>
</evidence>
<feature type="region of interest" description="Disordered" evidence="6">
    <location>
        <begin position="68"/>
        <end position="88"/>
    </location>
</feature>
<keyword evidence="4 7" id="KW-1133">Transmembrane helix</keyword>
<feature type="compositionally biased region" description="Low complexity" evidence="6">
    <location>
        <begin position="485"/>
        <end position="508"/>
    </location>
</feature>
<dbReference type="Proteomes" id="UP000000759">
    <property type="component" value="Chromosome 21"/>
</dbReference>
<dbReference type="AlphaFoldDB" id="B7G9Z8"/>
<feature type="transmembrane region" description="Helical" evidence="7">
    <location>
        <begin position="723"/>
        <end position="742"/>
    </location>
</feature>
<keyword evidence="10" id="KW-1185">Reference proteome</keyword>
<dbReference type="GO" id="GO:0005886">
    <property type="term" value="C:plasma membrane"/>
    <property type="evidence" value="ECO:0007669"/>
    <property type="project" value="TreeGrafter"/>
</dbReference>
<dbReference type="KEGG" id="pti:PHATRDRAFT_49250"/>
<dbReference type="InterPro" id="IPR005821">
    <property type="entry name" value="Ion_trans_dom"/>
</dbReference>
<dbReference type="PANTHER" id="PTHR10582">
    <property type="entry name" value="TRANSIENT RECEPTOR POTENTIAL ION CHANNEL PROTEIN"/>
    <property type="match status" value="1"/>
</dbReference>
<keyword evidence="2 7" id="KW-0812">Transmembrane</keyword>
<feature type="region of interest" description="Disordered" evidence="6">
    <location>
        <begin position="131"/>
        <end position="205"/>
    </location>
</feature>
<feature type="transmembrane region" description="Helical" evidence="7">
    <location>
        <begin position="1021"/>
        <end position="1039"/>
    </location>
</feature>
<proteinExistence type="predicted"/>
<feature type="compositionally biased region" description="Polar residues" evidence="6">
    <location>
        <begin position="76"/>
        <end position="86"/>
    </location>
</feature>
<dbReference type="Pfam" id="PF00520">
    <property type="entry name" value="Ion_trans"/>
    <property type="match status" value="1"/>
</dbReference>
<accession>B7G9Z8</accession>
<protein>
    <recommendedName>
        <fullName evidence="8">Ion transport domain-containing protein</fullName>
    </recommendedName>
</protein>
<feature type="region of interest" description="Disordered" evidence="6">
    <location>
        <begin position="477"/>
        <end position="508"/>
    </location>
</feature>
<dbReference type="STRING" id="556484.B7G9Z8"/>
<comment type="subcellular location">
    <subcellularLocation>
        <location evidence="1">Membrane</location>
        <topology evidence="1">Multi-pass membrane protein</topology>
    </subcellularLocation>
</comment>
<feature type="transmembrane region" description="Helical" evidence="7">
    <location>
        <begin position="1051"/>
        <end position="1078"/>
    </location>
</feature>
<organism evidence="9 10">
    <name type="scientific">Phaeodactylum tricornutum (strain CCAP 1055/1)</name>
    <dbReference type="NCBI Taxonomy" id="556484"/>
    <lineage>
        <taxon>Eukaryota</taxon>
        <taxon>Sar</taxon>
        <taxon>Stramenopiles</taxon>
        <taxon>Ochrophyta</taxon>
        <taxon>Bacillariophyta</taxon>
        <taxon>Bacillariophyceae</taxon>
        <taxon>Bacillariophycidae</taxon>
        <taxon>Naviculales</taxon>
        <taxon>Phaeodactylaceae</taxon>
        <taxon>Phaeodactylum</taxon>
    </lineage>
</organism>
<dbReference type="GO" id="GO:0098703">
    <property type="term" value="P:calcium ion import across plasma membrane"/>
    <property type="evidence" value="ECO:0007669"/>
    <property type="project" value="TreeGrafter"/>
</dbReference>
<name>B7G9Z8_PHATC</name>
<evidence type="ECO:0000313" key="9">
    <source>
        <dbReference type="EMBL" id="EEC44649.1"/>
    </source>
</evidence>
<evidence type="ECO:0000256" key="3">
    <source>
        <dbReference type="ARBA" id="ARBA00022737"/>
    </source>
</evidence>
<feature type="transmembrane region" description="Helical" evidence="7">
    <location>
        <begin position="787"/>
        <end position="809"/>
    </location>
</feature>
<feature type="compositionally biased region" description="Basic and acidic residues" evidence="6">
    <location>
        <begin position="178"/>
        <end position="191"/>
    </location>
</feature>
<sequence length="1179" mass="130606">MQVYEFEVGPGARIVIHSEIGGVLASSPPFYDQETDMITIDLANFTGRLMMHSRERRPSPSILHEKAEISSGLLPNRSQTPPSVSSDIRAAQQDVIVPPGAKYGDDAHLAHDEISTPPQRQILPSGARNWKDAHLSQDRNSTQRQVSEPASTVPSTSSCSKDIFPIASSSATPYSPVSERERAVSPIEARDSVTSLESEEDKVTDQNMFGNVENDGQGNNSMDGREVQLPKKVSEPGFVAPIESDEGKQRTSSNVFQHVKDSFLDKAKKINFVGGAVKDTVSDDANCIGTEESTSILDGELPALKRLGANWGHMLMVASMRNRMPSRVRQRRLLENHLTPSGLDIEPPEKPPTTLHTLCGSPVVTLAELHACLEENSGAAAILDVNGRLPLHILGDNDELVGTLHGRQIGTAFGYALMKAYPEGVTTTDKVGHMPFVKLVDDWVLSIYETYRKSKRSDSIPNTARGIVDRVKGLTPRNMIHKGTDSTQTQAQSKSKSDLPSSSSAFPSEIKSVHTDRSDLFSLSCRAFPAVELWDEVEWAFEMLSLAMDELGGKSGGLHQENKRATVHHSIKDRSGRHLLSTHVVTIIPTLLKTVLLLEDDGKNTRKRLLGMSIFRRMLICPESVGPWLTQMLRRTGVPARRAVDYLVLMSESTVEDYVGGFRTIQSGDQDNFVDEKGLAFGKVDQLEGLIASLVTMDARETERAASTSVVWHVMSKNLGRPFVVALVLIDFCLHLVLLMAFRNDVEFQGRGESTAVVIFICVNYFLRKACEALALLNISTQVFRTYFSNVWVFFDISAIVLTLIAIIWNDRNPGSYRQGLNAFILALLWVKILGILKVLNRQMSTFILALIQILKDIRYFMVVLIVILFMFGDMMHIALSTKDNGQFCIVNEEAGTLSGPAEDFCSSEQFVYYLRMYGLLLGEFELDDYKETNAMIIIFVAFTLLGVVVLLNVLIAVISDSYEKAKISSMLLFGRARVQFVAQTSALESFLRPGAAPLVVTGFGERFETFVKSGSRFGRWLILLAIIGTAMNSEIYLVTRAIVVVRGNGFSFVTLFTLALLCVVLTLALCVVIVFTFDKALRKRLPAGITRQTDKVDTWSTYLIGLVGGRLFGLYDKTKSDTDHNNEEAEEWTGRMTYLEHAIEKQIKSASDNLKDEIRGVEKRIYERKFAAEAGPAA</sequence>
<dbReference type="PANTHER" id="PTHR10582:SF2">
    <property type="entry name" value="INACTIVE"/>
    <property type="match status" value="1"/>
</dbReference>